<dbReference type="Pfam" id="PF12650">
    <property type="entry name" value="DUF3784"/>
    <property type="match status" value="1"/>
</dbReference>
<keyword evidence="1" id="KW-0812">Transmembrane</keyword>
<dbReference type="GeneID" id="85196619"/>
<keyword evidence="1" id="KW-0472">Membrane</keyword>
<sequence>MAFEMTYLIFIVPILLLALSIYFFSGRGAFLISGYNTLPEEEQEKYDLKELTRAMGIFTIVMAVLMTFTLFTGMVLNNTMWALVGIICIFVFTVVWIYYMNNNRKIKEKPY</sequence>
<feature type="transmembrane region" description="Helical" evidence="1">
    <location>
        <begin position="6"/>
        <end position="24"/>
    </location>
</feature>
<dbReference type="Proteomes" id="UP001302662">
    <property type="component" value="Chromosome"/>
</dbReference>
<accession>A0AA96V759</accession>
<dbReference type="AlphaFoldDB" id="A0AA96V759"/>
<evidence type="ECO:0000313" key="3">
    <source>
        <dbReference type="Proteomes" id="UP001302662"/>
    </source>
</evidence>
<organism evidence="2 3">
    <name type="scientific">Methanimicrococcus stummii</name>
    <dbReference type="NCBI Taxonomy" id="3028294"/>
    <lineage>
        <taxon>Archaea</taxon>
        <taxon>Methanobacteriati</taxon>
        <taxon>Methanobacteriota</taxon>
        <taxon>Stenosarchaea group</taxon>
        <taxon>Methanomicrobia</taxon>
        <taxon>Methanosarcinales</taxon>
        <taxon>Methanosarcinaceae</taxon>
        <taxon>Methanimicrococcus</taxon>
    </lineage>
</organism>
<keyword evidence="1" id="KW-1133">Transmembrane helix</keyword>
<proteinExistence type="predicted"/>
<dbReference type="KEGG" id="mees:MmiEs2_01670"/>
<keyword evidence="3" id="KW-1185">Reference proteome</keyword>
<gene>
    <name evidence="2" type="ORF">MmiEs2_01670</name>
</gene>
<dbReference type="EMBL" id="CP131062">
    <property type="protein sequence ID" value="WNY27987.1"/>
    <property type="molecule type" value="Genomic_DNA"/>
</dbReference>
<evidence type="ECO:0000313" key="2">
    <source>
        <dbReference type="EMBL" id="WNY27987.1"/>
    </source>
</evidence>
<dbReference type="RefSeq" id="WP_316559552.1">
    <property type="nucleotide sequence ID" value="NZ_CP131062.1"/>
</dbReference>
<reference evidence="2 3" key="1">
    <citation type="submission" date="2023-07" db="EMBL/GenBank/DDBJ databases">
        <title>Closed genome sequence of Methanimicrococcus sp. Es2.</title>
        <authorList>
            <person name="Protasov E."/>
            <person name="Platt K."/>
            <person name="Reeh H."/>
            <person name="Poehlein A."/>
            <person name="Daniel R."/>
            <person name="Brune A."/>
        </authorList>
    </citation>
    <scope>NUCLEOTIDE SEQUENCE [LARGE SCALE GENOMIC DNA]</scope>
    <source>
        <strain evidence="2 3">Es2</strain>
    </source>
</reference>
<evidence type="ECO:0000256" key="1">
    <source>
        <dbReference type="SAM" id="Phobius"/>
    </source>
</evidence>
<protein>
    <recommendedName>
        <fullName evidence="4">DUF3784 domain-containing protein</fullName>
    </recommendedName>
</protein>
<feature type="transmembrane region" description="Helical" evidence="1">
    <location>
        <begin position="80"/>
        <end position="99"/>
    </location>
</feature>
<name>A0AA96V759_9EURY</name>
<dbReference type="InterPro" id="IPR017259">
    <property type="entry name" value="UCP037672"/>
</dbReference>
<feature type="transmembrane region" description="Helical" evidence="1">
    <location>
        <begin position="54"/>
        <end position="74"/>
    </location>
</feature>
<evidence type="ECO:0008006" key="4">
    <source>
        <dbReference type="Google" id="ProtNLM"/>
    </source>
</evidence>